<accession>A0AAW1T6S3</accession>
<organism evidence="1 2">
    <name type="scientific">Apatococcus fuscideae</name>
    <dbReference type="NCBI Taxonomy" id="2026836"/>
    <lineage>
        <taxon>Eukaryota</taxon>
        <taxon>Viridiplantae</taxon>
        <taxon>Chlorophyta</taxon>
        <taxon>core chlorophytes</taxon>
        <taxon>Trebouxiophyceae</taxon>
        <taxon>Chlorellales</taxon>
        <taxon>Chlorellaceae</taxon>
        <taxon>Apatococcus</taxon>
    </lineage>
</organism>
<keyword evidence="2" id="KW-1185">Reference proteome</keyword>
<dbReference type="SUPFAM" id="SSF50965">
    <property type="entry name" value="Galactose oxidase, central domain"/>
    <property type="match status" value="1"/>
</dbReference>
<sequence>MSTLRRLAGLRAVAFEDDRSMLEATSSPAPVTARNSPEAIGMYDYTAGHLNLMAGAEKAAFDPKTGRNNADGSHEIAAFFDMNTYSIIPFHIQQSPFCAGHLVLPNGNGLVVGGDNVDLVDPFLTNGFPSVRIIDPFGQTNTLAPNMPTGRWYPSLLTMPDATILIMGGVQAEGGGYAGGCNSPDASINNPTYIIYNPTTNALSNDIQFQPLVTAWPINLYPFLTILPYSGSVFAITGAAEIF</sequence>
<reference evidence="1 2" key="1">
    <citation type="journal article" date="2024" name="Nat. Commun.">
        <title>Phylogenomics reveals the evolutionary origins of lichenization in chlorophyte algae.</title>
        <authorList>
            <person name="Puginier C."/>
            <person name="Libourel C."/>
            <person name="Otte J."/>
            <person name="Skaloud P."/>
            <person name="Haon M."/>
            <person name="Grisel S."/>
            <person name="Petersen M."/>
            <person name="Berrin J.G."/>
            <person name="Delaux P.M."/>
            <person name="Dal Grande F."/>
            <person name="Keller J."/>
        </authorList>
    </citation>
    <scope>NUCLEOTIDE SEQUENCE [LARGE SCALE GENOMIC DNA]</scope>
    <source>
        <strain evidence="1 2">SAG 2523</strain>
    </source>
</reference>
<proteinExistence type="predicted"/>
<dbReference type="InterPro" id="IPR011043">
    <property type="entry name" value="Gal_Oxase/kelch_b-propeller"/>
</dbReference>
<comment type="caution">
    <text evidence="1">The sequence shown here is derived from an EMBL/GenBank/DDBJ whole genome shotgun (WGS) entry which is preliminary data.</text>
</comment>
<dbReference type="PANTHER" id="PTHR32208">
    <property type="entry name" value="SECRETED PROTEIN-RELATED"/>
    <property type="match status" value="1"/>
</dbReference>
<evidence type="ECO:0000313" key="1">
    <source>
        <dbReference type="EMBL" id="KAK9865436.1"/>
    </source>
</evidence>
<dbReference type="Proteomes" id="UP001485043">
    <property type="component" value="Unassembled WGS sequence"/>
</dbReference>
<gene>
    <name evidence="1" type="ORF">WJX84_005926</name>
</gene>
<dbReference type="EMBL" id="JALJOV010000249">
    <property type="protein sequence ID" value="KAK9865436.1"/>
    <property type="molecule type" value="Genomic_DNA"/>
</dbReference>
<evidence type="ECO:0000313" key="2">
    <source>
        <dbReference type="Proteomes" id="UP001485043"/>
    </source>
</evidence>
<protein>
    <recommendedName>
        <fullName evidence="3">Glyoxal oxidase N-terminal domain-containing protein</fullName>
    </recommendedName>
</protein>
<dbReference type="PANTHER" id="PTHR32208:SF21">
    <property type="entry name" value="LOW QUALITY PROTEIN: ALDEHYDE OXIDASE GLOX-LIKE"/>
    <property type="match status" value="1"/>
</dbReference>
<dbReference type="AlphaFoldDB" id="A0AAW1T6S3"/>
<name>A0AAW1T6S3_9CHLO</name>
<evidence type="ECO:0008006" key="3">
    <source>
        <dbReference type="Google" id="ProtNLM"/>
    </source>
</evidence>
<dbReference type="Gene3D" id="2.130.10.80">
    <property type="entry name" value="Galactose oxidase/kelch, beta-propeller"/>
    <property type="match status" value="1"/>
</dbReference>
<dbReference type="InterPro" id="IPR037293">
    <property type="entry name" value="Gal_Oxidase_central_sf"/>
</dbReference>